<keyword evidence="2 8" id="KW-0808">Transferase</keyword>
<comment type="catalytic activity">
    <reaction evidence="8">
        <text>apo-[ACP] + CoA = holo-[ACP] + adenosine 3',5'-bisphosphate + H(+)</text>
        <dbReference type="Rhea" id="RHEA:12068"/>
        <dbReference type="Rhea" id="RHEA-COMP:9685"/>
        <dbReference type="Rhea" id="RHEA-COMP:9690"/>
        <dbReference type="ChEBI" id="CHEBI:15378"/>
        <dbReference type="ChEBI" id="CHEBI:29999"/>
        <dbReference type="ChEBI" id="CHEBI:57287"/>
        <dbReference type="ChEBI" id="CHEBI:58343"/>
        <dbReference type="ChEBI" id="CHEBI:64479"/>
        <dbReference type="EC" id="2.7.8.7"/>
    </reaction>
</comment>
<name>A0A5Q2RIS3_9ACTN</name>
<accession>A0A5Q2RIS3</accession>
<protein>
    <recommendedName>
        <fullName evidence="8">Holo-[acyl-carrier-protein] synthase</fullName>
        <shortName evidence="8">Holo-ACP synthase</shortName>
        <ecNumber evidence="8">2.7.8.7</ecNumber>
    </recommendedName>
    <alternativeName>
        <fullName evidence="8">4'-phosphopantetheinyl transferase AcpS</fullName>
    </alternativeName>
</protein>
<reference evidence="10 11" key="1">
    <citation type="submission" date="2019-11" db="EMBL/GenBank/DDBJ databases">
        <authorList>
            <person name="He Y."/>
        </authorList>
    </citation>
    <scope>NUCLEOTIDE SEQUENCE [LARGE SCALE GENOMIC DNA]</scope>
    <source>
        <strain evidence="10 11">SCSIO 58843</strain>
    </source>
</reference>
<dbReference type="KEGG" id="atq:GH723_01535"/>
<proteinExistence type="inferred from homology"/>
<dbReference type="Pfam" id="PF01648">
    <property type="entry name" value="ACPS"/>
    <property type="match status" value="1"/>
</dbReference>
<evidence type="ECO:0000256" key="2">
    <source>
        <dbReference type="ARBA" id="ARBA00022679"/>
    </source>
</evidence>
<dbReference type="EC" id="2.7.8.7" evidence="8"/>
<dbReference type="NCBIfam" id="TIGR00516">
    <property type="entry name" value="acpS"/>
    <property type="match status" value="1"/>
</dbReference>
<dbReference type="HAMAP" id="MF_00101">
    <property type="entry name" value="AcpS"/>
    <property type="match status" value="1"/>
</dbReference>
<evidence type="ECO:0000256" key="3">
    <source>
        <dbReference type="ARBA" id="ARBA00022723"/>
    </source>
</evidence>
<evidence type="ECO:0000256" key="6">
    <source>
        <dbReference type="ARBA" id="ARBA00023098"/>
    </source>
</evidence>
<keyword evidence="8" id="KW-0963">Cytoplasm</keyword>
<evidence type="ECO:0000313" key="11">
    <source>
        <dbReference type="Proteomes" id="UP000334019"/>
    </source>
</evidence>
<comment type="cofactor">
    <cofactor evidence="8">
        <name>Mg(2+)</name>
        <dbReference type="ChEBI" id="CHEBI:18420"/>
    </cofactor>
</comment>
<comment type="function">
    <text evidence="8">Transfers the 4'-phosphopantetheine moiety from coenzyme A to a Ser of acyl-carrier-protein.</text>
</comment>
<evidence type="ECO:0000256" key="4">
    <source>
        <dbReference type="ARBA" id="ARBA00022832"/>
    </source>
</evidence>
<dbReference type="AlphaFoldDB" id="A0A5Q2RIS3"/>
<keyword evidence="1 8" id="KW-0444">Lipid biosynthesis</keyword>
<evidence type="ECO:0000259" key="9">
    <source>
        <dbReference type="Pfam" id="PF01648"/>
    </source>
</evidence>
<dbReference type="InterPro" id="IPR002582">
    <property type="entry name" value="ACPS"/>
</dbReference>
<feature type="domain" description="4'-phosphopantetheinyl transferase" evidence="9">
    <location>
        <begin position="3"/>
        <end position="107"/>
    </location>
</feature>
<dbReference type="InterPro" id="IPR037143">
    <property type="entry name" value="4-PPantetheinyl_Trfase_dom_sf"/>
</dbReference>
<dbReference type="InterPro" id="IPR004568">
    <property type="entry name" value="Ppantetheine-prot_Trfase_dom"/>
</dbReference>
<organism evidence="10 11">
    <name type="scientific">Actinomarinicola tropica</name>
    <dbReference type="NCBI Taxonomy" id="2789776"/>
    <lineage>
        <taxon>Bacteria</taxon>
        <taxon>Bacillati</taxon>
        <taxon>Actinomycetota</taxon>
        <taxon>Acidimicrobiia</taxon>
        <taxon>Acidimicrobiales</taxon>
        <taxon>Iamiaceae</taxon>
        <taxon>Actinomarinicola</taxon>
    </lineage>
</organism>
<comment type="similarity">
    <text evidence="8">Belongs to the P-Pant transferase superfamily. AcpS family.</text>
</comment>
<dbReference type="SUPFAM" id="SSF56214">
    <property type="entry name" value="4'-phosphopantetheinyl transferase"/>
    <property type="match status" value="1"/>
</dbReference>
<dbReference type="GO" id="GO:0000287">
    <property type="term" value="F:magnesium ion binding"/>
    <property type="evidence" value="ECO:0007669"/>
    <property type="project" value="UniProtKB-UniRule"/>
</dbReference>
<dbReference type="GO" id="GO:0008897">
    <property type="term" value="F:holo-[acyl-carrier-protein] synthase activity"/>
    <property type="evidence" value="ECO:0007669"/>
    <property type="project" value="UniProtKB-UniRule"/>
</dbReference>
<feature type="binding site" evidence="8">
    <location>
        <position position="7"/>
    </location>
    <ligand>
        <name>Mg(2+)</name>
        <dbReference type="ChEBI" id="CHEBI:18420"/>
    </ligand>
</feature>
<dbReference type="InterPro" id="IPR008278">
    <property type="entry name" value="4-PPantetheinyl_Trfase_dom"/>
</dbReference>
<feature type="binding site" evidence="8">
    <location>
        <position position="55"/>
    </location>
    <ligand>
        <name>Mg(2+)</name>
        <dbReference type="ChEBI" id="CHEBI:18420"/>
    </ligand>
</feature>
<dbReference type="NCBIfam" id="TIGR00556">
    <property type="entry name" value="pantethn_trn"/>
    <property type="match status" value="1"/>
</dbReference>
<comment type="subcellular location">
    <subcellularLocation>
        <location evidence="8">Cytoplasm</location>
    </subcellularLocation>
</comment>
<evidence type="ECO:0000313" key="10">
    <source>
        <dbReference type="EMBL" id="QGG93897.1"/>
    </source>
</evidence>
<dbReference type="RefSeq" id="WP_153758003.1">
    <property type="nucleotide sequence ID" value="NZ_CP045851.1"/>
</dbReference>
<keyword evidence="5 8" id="KW-0460">Magnesium</keyword>
<keyword evidence="7 8" id="KW-0275">Fatty acid biosynthesis</keyword>
<evidence type="ECO:0000256" key="8">
    <source>
        <dbReference type="HAMAP-Rule" id="MF_00101"/>
    </source>
</evidence>
<dbReference type="GO" id="GO:0006633">
    <property type="term" value="P:fatty acid biosynthetic process"/>
    <property type="evidence" value="ECO:0007669"/>
    <property type="project" value="UniProtKB-UniRule"/>
</dbReference>
<evidence type="ECO:0000256" key="7">
    <source>
        <dbReference type="ARBA" id="ARBA00023160"/>
    </source>
</evidence>
<dbReference type="GO" id="GO:0005737">
    <property type="term" value="C:cytoplasm"/>
    <property type="evidence" value="ECO:0007669"/>
    <property type="project" value="UniProtKB-SubCell"/>
</dbReference>
<evidence type="ECO:0000256" key="5">
    <source>
        <dbReference type="ARBA" id="ARBA00022842"/>
    </source>
</evidence>
<dbReference type="Proteomes" id="UP000334019">
    <property type="component" value="Chromosome"/>
</dbReference>
<dbReference type="NCBIfam" id="NF000832">
    <property type="entry name" value="PRK00070.3-2"/>
    <property type="match status" value="1"/>
</dbReference>
<gene>
    <name evidence="8" type="primary">acpS</name>
    <name evidence="10" type="ORF">GH723_01535</name>
</gene>
<dbReference type="EMBL" id="CP045851">
    <property type="protein sequence ID" value="QGG93897.1"/>
    <property type="molecule type" value="Genomic_DNA"/>
</dbReference>
<keyword evidence="11" id="KW-1185">Reference proteome</keyword>
<dbReference type="Gene3D" id="3.90.470.20">
    <property type="entry name" value="4'-phosphopantetheinyl transferase domain"/>
    <property type="match status" value="1"/>
</dbReference>
<evidence type="ECO:0000256" key="1">
    <source>
        <dbReference type="ARBA" id="ARBA00022516"/>
    </source>
</evidence>
<sequence length="122" mass="13215">MIGIGVDLVDIDRFRTVLARTPTMADRLFTADERAYAARQADPTPRLAVRFAAKEAVLKCLGLGLGGMPLAQIEVVRDDDTGRPDLRLHGRAAAVAEEHGVREWRLSLTHTDALAQATAVAL</sequence>
<keyword evidence="4 8" id="KW-0276">Fatty acid metabolism</keyword>
<keyword evidence="3 8" id="KW-0479">Metal-binding</keyword>
<keyword evidence="6 8" id="KW-0443">Lipid metabolism</keyword>